<feature type="region of interest" description="Disordered" evidence="9">
    <location>
        <begin position="158"/>
        <end position="207"/>
    </location>
</feature>
<evidence type="ECO:0000256" key="7">
    <source>
        <dbReference type="ARBA" id="ARBA00035120"/>
    </source>
</evidence>
<evidence type="ECO:0000256" key="9">
    <source>
        <dbReference type="SAM" id="MobiDB-lite"/>
    </source>
</evidence>
<dbReference type="PANTHER" id="PTHR28259">
    <property type="entry name" value="FLUORIDE EXPORT PROTEIN 1-RELATED"/>
    <property type="match status" value="1"/>
</dbReference>
<evidence type="ECO:0000256" key="1">
    <source>
        <dbReference type="ARBA" id="ARBA00002598"/>
    </source>
</evidence>
<feature type="transmembrane region" description="Helical" evidence="10">
    <location>
        <begin position="461"/>
        <end position="485"/>
    </location>
</feature>
<dbReference type="PANTHER" id="PTHR28259:SF1">
    <property type="entry name" value="FLUORIDE EXPORT PROTEIN 1-RELATED"/>
    <property type="match status" value="1"/>
</dbReference>
<evidence type="ECO:0000313" key="11">
    <source>
        <dbReference type="EMBL" id="CEM26410.1"/>
    </source>
</evidence>
<dbReference type="Pfam" id="PF02537">
    <property type="entry name" value="CRCB"/>
    <property type="match status" value="2"/>
</dbReference>
<feature type="transmembrane region" description="Helical" evidence="10">
    <location>
        <begin position="316"/>
        <end position="341"/>
    </location>
</feature>
<feature type="transmembrane region" description="Helical" evidence="10">
    <location>
        <begin position="122"/>
        <end position="149"/>
    </location>
</feature>
<dbReference type="VEuPathDB" id="CryptoDB:Cvel_21135"/>
<feature type="compositionally biased region" description="Low complexity" evidence="9">
    <location>
        <begin position="295"/>
        <end position="305"/>
    </location>
</feature>
<evidence type="ECO:0008006" key="12">
    <source>
        <dbReference type="Google" id="ProtNLM"/>
    </source>
</evidence>
<feature type="transmembrane region" description="Helical" evidence="10">
    <location>
        <begin position="90"/>
        <end position="110"/>
    </location>
</feature>
<feature type="transmembrane region" description="Helical" evidence="10">
    <location>
        <begin position="58"/>
        <end position="78"/>
    </location>
</feature>
<feature type="transmembrane region" description="Helical" evidence="10">
    <location>
        <begin position="427"/>
        <end position="449"/>
    </location>
</feature>
<evidence type="ECO:0000256" key="8">
    <source>
        <dbReference type="ARBA" id="ARBA00035585"/>
    </source>
</evidence>
<dbReference type="EMBL" id="CDMZ01001057">
    <property type="protein sequence ID" value="CEM26410.1"/>
    <property type="molecule type" value="Genomic_DNA"/>
</dbReference>
<comment type="subcellular location">
    <subcellularLocation>
        <location evidence="2">Cell membrane</location>
        <topology evidence="2">Multi-pass membrane protein</topology>
    </subcellularLocation>
</comment>
<feature type="region of interest" description="Disordered" evidence="9">
    <location>
        <begin position="232"/>
        <end position="256"/>
    </location>
</feature>
<feature type="compositionally biased region" description="Acidic residues" evidence="9">
    <location>
        <begin position="283"/>
        <end position="294"/>
    </location>
</feature>
<evidence type="ECO:0000256" key="10">
    <source>
        <dbReference type="SAM" id="Phobius"/>
    </source>
</evidence>
<dbReference type="GO" id="GO:0005886">
    <property type="term" value="C:plasma membrane"/>
    <property type="evidence" value="ECO:0007669"/>
    <property type="project" value="UniProtKB-SubCell"/>
</dbReference>
<keyword evidence="3" id="KW-1003">Cell membrane</keyword>
<keyword evidence="6 10" id="KW-0472">Membrane</keyword>
<comment type="function">
    <text evidence="1">Fluoride channel required for the rapid expulsion of cytoplasmic fluoride.</text>
</comment>
<feature type="transmembrane region" description="Helical" evidence="10">
    <location>
        <begin position="21"/>
        <end position="46"/>
    </location>
</feature>
<reference evidence="11" key="1">
    <citation type="submission" date="2014-11" db="EMBL/GenBank/DDBJ databases">
        <authorList>
            <person name="Otto D Thomas"/>
            <person name="Naeem Raeece"/>
        </authorList>
    </citation>
    <scope>NUCLEOTIDE SEQUENCE</scope>
</reference>
<sequence>MSPHHRHRGFTSWHVETVLRDLSFIALFAILGFLVRDGLGVLFGSHGAFRGLISKRPLFPELACNSLGSFLMGVLITWQRHVHRLTAPSVYIGLTVGFCGSLTTFASWMVQALEELVRARVGSAIVILILGTWCGLASFVVGVHFCEMLELLAESCRRREDDQEQEEEPTPPTSDERETNGRGTGDGPKSSSELGGGAGKDEVDERKERWRATWKELLRGRAGGEEQVHVHNGEGQSHQTHHQHPHHLHDHRSSSFSSMDGVFEDFLDAVLVAEGQLSRTNEKEEEKEEGEGGEESQAAAAAAAPPVEVQGLDNKVLLVVGGVGSLCAWSLCLAAVVVGTAGNQKWDAVPFNVKTYWLPGLFAPFGASLRWQLGRLNTRPRFKGKFPMGTFIANVGATVIDAALLSATVMIDVWLTGTADEEERAASILLDVVSGFSGCLSTVSSWAGELIGLSSLSRTNAYFYGTASVFASLVPAILLYGSVFWHLL</sequence>
<feature type="transmembrane region" description="Helical" evidence="10">
    <location>
        <begin position="391"/>
        <end position="415"/>
    </location>
</feature>
<name>A0A0G4GBL5_9ALVE</name>
<keyword evidence="4 10" id="KW-0812">Transmembrane</keyword>
<dbReference type="InterPro" id="IPR003691">
    <property type="entry name" value="FluC"/>
</dbReference>
<evidence type="ECO:0000256" key="3">
    <source>
        <dbReference type="ARBA" id="ARBA00022475"/>
    </source>
</evidence>
<evidence type="ECO:0000256" key="6">
    <source>
        <dbReference type="ARBA" id="ARBA00023136"/>
    </source>
</evidence>
<keyword evidence="5 10" id="KW-1133">Transmembrane helix</keyword>
<feature type="region of interest" description="Disordered" evidence="9">
    <location>
        <begin position="277"/>
        <end position="305"/>
    </location>
</feature>
<accession>A0A0G4GBL5</accession>
<evidence type="ECO:0000256" key="2">
    <source>
        <dbReference type="ARBA" id="ARBA00004651"/>
    </source>
</evidence>
<dbReference type="GO" id="GO:1903425">
    <property type="term" value="F:fluoride transmembrane transporter activity"/>
    <property type="evidence" value="ECO:0007669"/>
    <property type="project" value="TreeGrafter"/>
</dbReference>
<proteinExistence type="inferred from homology"/>
<dbReference type="AlphaFoldDB" id="A0A0G4GBL5"/>
<organism evidence="11">
    <name type="scientific">Chromera velia CCMP2878</name>
    <dbReference type="NCBI Taxonomy" id="1169474"/>
    <lineage>
        <taxon>Eukaryota</taxon>
        <taxon>Sar</taxon>
        <taxon>Alveolata</taxon>
        <taxon>Colpodellida</taxon>
        <taxon>Chromeraceae</taxon>
        <taxon>Chromera</taxon>
    </lineage>
</organism>
<comment type="similarity">
    <text evidence="7">Belongs to the fluoride channel Fluc/FEX (TC 1.A.43) family.</text>
</comment>
<evidence type="ECO:0000256" key="4">
    <source>
        <dbReference type="ARBA" id="ARBA00022692"/>
    </source>
</evidence>
<evidence type="ECO:0000256" key="5">
    <source>
        <dbReference type="ARBA" id="ARBA00022989"/>
    </source>
</evidence>
<feature type="compositionally biased region" description="Basic residues" evidence="9">
    <location>
        <begin position="239"/>
        <end position="250"/>
    </location>
</feature>
<protein>
    <recommendedName>
        <fullName evidence="12">Fluoride ion transporter CrcB</fullName>
    </recommendedName>
</protein>
<comment type="catalytic activity">
    <reaction evidence="8">
        <text>fluoride(in) = fluoride(out)</text>
        <dbReference type="Rhea" id="RHEA:76159"/>
        <dbReference type="ChEBI" id="CHEBI:17051"/>
    </reaction>
    <physiologicalReaction direction="left-to-right" evidence="8">
        <dbReference type="Rhea" id="RHEA:76160"/>
    </physiologicalReaction>
</comment>
<feature type="transmembrane region" description="Helical" evidence="10">
    <location>
        <begin position="353"/>
        <end position="371"/>
    </location>
</feature>
<gene>
    <name evidence="11" type="ORF">Cvel_21135</name>
</gene>